<dbReference type="EMBL" id="NMUH01004782">
    <property type="protein sequence ID" value="MQM10801.1"/>
    <property type="molecule type" value="Genomic_DNA"/>
</dbReference>
<accession>A0A843WZD1</accession>
<reference evidence="1" key="1">
    <citation type="submission" date="2017-07" db="EMBL/GenBank/DDBJ databases">
        <title>Taro Niue Genome Assembly and Annotation.</title>
        <authorList>
            <person name="Atibalentja N."/>
            <person name="Keating K."/>
            <person name="Fields C.J."/>
        </authorList>
    </citation>
    <scope>NUCLEOTIDE SEQUENCE</scope>
    <source>
        <strain evidence="1">Niue_2</strain>
        <tissue evidence="1">Leaf</tissue>
    </source>
</reference>
<sequence>MPARPQFRIGTSTRSIQGCIRTFPVRRPNSSPGAWSRAADAIAYGHPFAQMGIAFHSVIRIAYKTPIWNQNSEAPVVPLLPQEHLPRLGESLAEPTHAVGLSRRLEVVFNSGRDLHPNSWKWVHEHRRYSHPLRTQLLVRLVIEIACKAPIQKRHFDPIGTRLHSEISGPAPKFLSESVVAGCRCERIRTPLRSNRHNIQLGYQNRLEDPNSESALRCPCCPPHCLRR</sequence>
<organism evidence="1 2">
    <name type="scientific">Colocasia esculenta</name>
    <name type="common">Wild taro</name>
    <name type="synonym">Arum esculentum</name>
    <dbReference type="NCBI Taxonomy" id="4460"/>
    <lineage>
        <taxon>Eukaryota</taxon>
        <taxon>Viridiplantae</taxon>
        <taxon>Streptophyta</taxon>
        <taxon>Embryophyta</taxon>
        <taxon>Tracheophyta</taxon>
        <taxon>Spermatophyta</taxon>
        <taxon>Magnoliopsida</taxon>
        <taxon>Liliopsida</taxon>
        <taxon>Araceae</taxon>
        <taxon>Aroideae</taxon>
        <taxon>Colocasieae</taxon>
        <taxon>Colocasia</taxon>
    </lineage>
</organism>
<evidence type="ECO:0000313" key="2">
    <source>
        <dbReference type="Proteomes" id="UP000652761"/>
    </source>
</evidence>
<keyword evidence="2" id="KW-1185">Reference proteome</keyword>
<dbReference type="AlphaFoldDB" id="A0A843WZD1"/>
<name>A0A843WZD1_COLES</name>
<dbReference type="Proteomes" id="UP000652761">
    <property type="component" value="Unassembled WGS sequence"/>
</dbReference>
<evidence type="ECO:0000313" key="1">
    <source>
        <dbReference type="EMBL" id="MQM10801.1"/>
    </source>
</evidence>
<protein>
    <submittedName>
        <fullName evidence="1">Uncharacterized protein</fullName>
    </submittedName>
</protein>
<comment type="caution">
    <text evidence="1">The sequence shown here is derived from an EMBL/GenBank/DDBJ whole genome shotgun (WGS) entry which is preliminary data.</text>
</comment>
<gene>
    <name evidence="1" type="ORF">Taro_043701</name>
</gene>
<proteinExistence type="predicted"/>